<evidence type="ECO:0000313" key="7">
    <source>
        <dbReference type="EMBL" id="GAA1937192.1"/>
    </source>
</evidence>
<proteinExistence type="predicted"/>
<name>A0ABN2PXR9_9PSEU</name>
<dbReference type="SUPFAM" id="SSF52540">
    <property type="entry name" value="P-loop containing nucleoside triphosphate hydrolases"/>
    <property type="match status" value="1"/>
</dbReference>
<dbReference type="InterPro" id="IPR027785">
    <property type="entry name" value="UvrD-like_helicase_C"/>
</dbReference>
<feature type="domain" description="UvrD-like helicase ATP-binding" evidence="6">
    <location>
        <begin position="5"/>
        <end position="291"/>
    </location>
</feature>
<dbReference type="Pfam" id="PF13538">
    <property type="entry name" value="UvrD_C_2"/>
    <property type="match status" value="1"/>
</dbReference>
<sequence length="498" mass="54246">MPTRSPLTSEQRTAATSPAARAFIVAAPGSGKTTVAAERFGVLRYDSSADLRRILALSFTRSARGELATRIRRRWGGNALSWPHRAVTLDTLHCEILTFLLRRGIISWPGEHTELTVLDTWRGQTGARWLSPDMGFRRIAVLRGTVVGSAGRKVTRSGYEIGRKEPFHQHLASGRCTHTEVRQVVAAVLRRPELRAEVARYLSATTKAFIVDEVFDANELDLDLVRLAASAGLNTTVIGDPWQALYDFRGARPDLVPELVDHVGFEEFPVTASFRFETPEMAGLAASARTGQPITLDIAPGAGACDVVLAHQWNELWSGPDCVLPLSFGRLDNQTDAAVALLLDRLVQAHFGRGAIYAEEAAVLLGLDPAKVRDNGALLGAVLEGLRPGTAQAAAAAIDTLRSILKLLGSPRRLSRIPGEGEAVQHSRLQALARRMNQPHLVAGLTVHQAKGREWPVVGIRLTHGEAAKLSAGLRQDHFEDRVLYVALTRAARKVFRC</sequence>
<evidence type="ECO:0000256" key="4">
    <source>
        <dbReference type="ARBA" id="ARBA00022840"/>
    </source>
</evidence>
<evidence type="ECO:0000313" key="8">
    <source>
        <dbReference type="Proteomes" id="UP001501116"/>
    </source>
</evidence>
<evidence type="ECO:0000259" key="6">
    <source>
        <dbReference type="PROSITE" id="PS51198"/>
    </source>
</evidence>
<dbReference type="EMBL" id="BAAANN010000001">
    <property type="protein sequence ID" value="GAA1937192.1"/>
    <property type="molecule type" value="Genomic_DNA"/>
</dbReference>
<evidence type="ECO:0000256" key="5">
    <source>
        <dbReference type="PROSITE-ProRule" id="PRU00560"/>
    </source>
</evidence>
<gene>
    <name evidence="7" type="ORF">GCM10009754_00280</name>
</gene>
<evidence type="ECO:0000256" key="1">
    <source>
        <dbReference type="ARBA" id="ARBA00022741"/>
    </source>
</evidence>
<dbReference type="InterPro" id="IPR014016">
    <property type="entry name" value="UvrD-like_ATP-bd"/>
</dbReference>
<feature type="binding site" evidence="5">
    <location>
        <begin position="26"/>
        <end position="33"/>
    </location>
    <ligand>
        <name>ATP</name>
        <dbReference type="ChEBI" id="CHEBI:30616"/>
    </ligand>
</feature>
<keyword evidence="2 5" id="KW-0378">Hydrolase</keyword>
<dbReference type="InterPro" id="IPR027417">
    <property type="entry name" value="P-loop_NTPase"/>
</dbReference>
<dbReference type="Pfam" id="PF00580">
    <property type="entry name" value="UvrD-helicase"/>
    <property type="match status" value="2"/>
</dbReference>
<reference evidence="7 8" key="1">
    <citation type="journal article" date="2019" name="Int. J. Syst. Evol. Microbiol.">
        <title>The Global Catalogue of Microorganisms (GCM) 10K type strain sequencing project: providing services to taxonomists for standard genome sequencing and annotation.</title>
        <authorList>
            <consortium name="The Broad Institute Genomics Platform"/>
            <consortium name="The Broad Institute Genome Sequencing Center for Infectious Disease"/>
            <person name="Wu L."/>
            <person name="Ma J."/>
        </authorList>
    </citation>
    <scope>NUCLEOTIDE SEQUENCE [LARGE SCALE GENOMIC DNA]</scope>
    <source>
        <strain evidence="7 8">JCM 14545</strain>
    </source>
</reference>
<dbReference type="PANTHER" id="PTHR11070:SF2">
    <property type="entry name" value="ATP-DEPENDENT DNA HELICASE SRS2"/>
    <property type="match status" value="1"/>
</dbReference>
<dbReference type="Proteomes" id="UP001501116">
    <property type="component" value="Unassembled WGS sequence"/>
</dbReference>
<dbReference type="PANTHER" id="PTHR11070">
    <property type="entry name" value="UVRD / RECB / PCRA DNA HELICASE FAMILY MEMBER"/>
    <property type="match status" value="1"/>
</dbReference>
<accession>A0ABN2PXR9</accession>
<keyword evidence="1 5" id="KW-0547">Nucleotide-binding</keyword>
<dbReference type="PROSITE" id="PS51198">
    <property type="entry name" value="UVRD_HELICASE_ATP_BIND"/>
    <property type="match status" value="1"/>
</dbReference>
<evidence type="ECO:0000256" key="3">
    <source>
        <dbReference type="ARBA" id="ARBA00022806"/>
    </source>
</evidence>
<keyword evidence="8" id="KW-1185">Reference proteome</keyword>
<dbReference type="RefSeq" id="WP_344411943.1">
    <property type="nucleotide sequence ID" value="NZ_BAAANN010000001.1"/>
</dbReference>
<organism evidence="7 8">
    <name type="scientific">Amycolatopsis minnesotensis</name>
    <dbReference type="NCBI Taxonomy" id="337894"/>
    <lineage>
        <taxon>Bacteria</taxon>
        <taxon>Bacillati</taxon>
        <taxon>Actinomycetota</taxon>
        <taxon>Actinomycetes</taxon>
        <taxon>Pseudonocardiales</taxon>
        <taxon>Pseudonocardiaceae</taxon>
        <taxon>Amycolatopsis</taxon>
    </lineage>
</organism>
<dbReference type="Gene3D" id="3.40.50.300">
    <property type="entry name" value="P-loop containing nucleotide triphosphate hydrolases"/>
    <property type="match status" value="3"/>
</dbReference>
<evidence type="ECO:0000256" key="2">
    <source>
        <dbReference type="ARBA" id="ARBA00022801"/>
    </source>
</evidence>
<keyword evidence="3 5" id="KW-0347">Helicase</keyword>
<keyword evidence="4 5" id="KW-0067">ATP-binding</keyword>
<dbReference type="InterPro" id="IPR000212">
    <property type="entry name" value="DNA_helicase_UvrD/REP"/>
</dbReference>
<comment type="caution">
    <text evidence="7">The sequence shown here is derived from an EMBL/GenBank/DDBJ whole genome shotgun (WGS) entry which is preliminary data.</text>
</comment>
<protein>
    <recommendedName>
        <fullName evidence="6">UvrD-like helicase ATP-binding domain-containing protein</fullName>
    </recommendedName>
</protein>